<dbReference type="PROSITE" id="PS50222">
    <property type="entry name" value="EF_HAND_2"/>
    <property type="match status" value="1"/>
</dbReference>
<comment type="caution">
    <text evidence="4">The sequence shown here is derived from an EMBL/GenBank/DDBJ whole genome shotgun (WGS) entry which is preliminary data.</text>
</comment>
<dbReference type="FunFam" id="1.10.238.10:FF:000960">
    <property type="entry name" value="Uncharacterized protein"/>
    <property type="match status" value="1"/>
</dbReference>
<dbReference type="Gene3D" id="1.10.238.10">
    <property type="entry name" value="EF-hand"/>
    <property type="match status" value="2"/>
</dbReference>
<feature type="signal peptide" evidence="2">
    <location>
        <begin position="1"/>
        <end position="28"/>
    </location>
</feature>
<feature type="domain" description="EF-hand" evidence="3">
    <location>
        <begin position="209"/>
        <end position="238"/>
    </location>
</feature>
<keyword evidence="1" id="KW-0106">Calcium</keyword>
<evidence type="ECO:0000256" key="1">
    <source>
        <dbReference type="ARBA" id="ARBA00022837"/>
    </source>
</evidence>
<dbReference type="FunFam" id="1.10.238.10:FF:000328">
    <property type="entry name" value="Calcium-binding EF hand family protein"/>
    <property type="match status" value="1"/>
</dbReference>
<dbReference type="Pfam" id="PF13833">
    <property type="entry name" value="EF-hand_8"/>
    <property type="match status" value="1"/>
</dbReference>
<evidence type="ECO:0000256" key="2">
    <source>
        <dbReference type="SAM" id="SignalP"/>
    </source>
</evidence>
<dbReference type="PANTHER" id="PTHR10827">
    <property type="entry name" value="RETICULOCALBIN"/>
    <property type="match status" value="1"/>
</dbReference>
<dbReference type="Proteomes" id="UP001634007">
    <property type="component" value="Unassembled WGS sequence"/>
</dbReference>
<dbReference type="SUPFAM" id="SSF47473">
    <property type="entry name" value="EF-hand"/>
    <property type="match status" value="1"/>
</dbReference>
<reference evidence="4 5" key="1">
    <citation type="submission" date="2024-11" db="EMBL/GenBank/DDBJ databases">
        <title>Chromosome-level genome assembly of Eucalyptus globulus Labill. provides insights into its genome evolution.</title>
        <authorList>
            <person name="Li X."/>
        </authorList>
    </citation>
    <scope>NUCLEOTIDE SEQUENCE [LARGE SCALE GENOMIC DNA]</scope>
    <source>
        <strain evidence="4">CL2024</strain>
        <tissue evidence="4">Fresh tender leaves</tissue>
    </source>
</reference>
<dbReference type="InterPro" id="IPR011992">
    <property type="entry name" value="EF-hand-dom_pair"/>
</dbReference>
<evidence type="ECO:0000313" key="4">
    <source>
        <dbReference type="EMBL" id="KAL3718160.1"/>
    </source>
</evidence>
<sequence>MGKLSVAIYIAVAVLVLLLVSRSPRSPAGHGRGGHHRRLKLRSNFTFKPPAAAARHHHEPVPFDPLVAELERHREDKQWEREYFEHAHPEVVRAAEPAPGEEAQPEWGDFVDAEDYLNDEERFNVTNRLVSLFPKIDVDPPDGFVTEHELTEWNLQQAVSEVMHRTQREMELHDKNRDGYVSFAEYEPPSWVHSSDNDSFAFNMGWWKEEHFNASDADGDGLLNITEFNDFLHPADSKNPKLLQWLSKEEVRERDSDKDGKVNFKEFFHGLFDLVRNYDEESHNSSHNSDDSMEAPARVLFNQLDKDGDGYSFSPATYFLVLLST</sequence>
<evidence type="ECO:0000259" key="3">
    <source>
        <dbReference type="PROSITE" id="PS50222"/>
    </source>
</evidence>
<dbReference type="AlphaFoldDB" id="A0ABD3ITR5"/>
<keyword evidence="5" id="KW-1185">Reference proteome</keyword>
<feature type="chain" id="PRO_5044854931" description="EF-hand domain-containing protein" evidence="2">
    <location>
        <begin position="29"/>
        <end position="325"/>
    </location>
</feature>
<proteinExistence type="predicted"/>
<dbReference type="PROSITE" id="PS00018">
    <property type="entry name" value="EF_HAND_1"/>
    <property type="match status" value="3"/>
</dbReference>
<protein>
    <recommendedName>
        <fullName evidence="3">EF-hand domain-containing protein</fullName>
    </recommendedName>
</protein>
<organism evidence="4 5">
    <name type="scientific">Eucalyptus globulus</name>
    <name type="common">Tasmanian blue gum</name>
    <dbReference type="NCBI Taxonomy" id="34317"/>
    <lineage>
        <taxon>Eukaryota</taxon>
        <taxon>Viridiplantae</taxon>
        <taxon>Streptophyta</taxon>
        <taxon>Embryophyta</taxon>
        <taxon>Tracheophyta</taxon>
        <taxon>Spermatophyta</taxon>
        <taxon>Magnoliopsida</taxon>
        <taxon>eudicotyledons</taxon>
        <taxon>Gunneridae</taxon>
        <taxon>Pentapetalae</taxon>
        <taxon>rosids</taxon>
        <taxon>malvids</taxon>
        <taxon>Myrtales</taxon>
        <taxon>Myrtaceae</taxon>
        <taxon>Myrtoideae</taxon>
        <taxon>Eucalypteae</taxon>
        <taxon>Eucalyptus</taxon>
    </lineage>
</organism>
<dbReference type="PANTHER" id="PTHR10827:SF101">
    <property type="entry name" value="CALCIUM-BINDING EF HAND FAMILY PROTEIN"/>
    <property type="match status" value="1"/>
</dbReference>
<dbReference type="InterPro" id="IPR002048">
    <property type="entry name" value="EF_hand_dom"/>
</dbReference>
<evidence type="ECO:0000313" key="5">
    <source>
        <dbReference type="Proteomes" id="UP001634007"/>
    </source>
</evidence>
<keyword evidence="2" id="KW-0732">Signal</keyword>
<name>A0ABD3ITR5_EUCGL</name>
<accession>A0ABD3ITR5</accession>
<dbReference type="Pfam" id="PF13202">
    <property type="entry name" value="EF-hand_5"/>
    <property type="match status" value="1"/>
</dbReference>
<gene>
    <name evidence="4" type="ORF">ACJRO7_003315</name>
</gene>
<dbReference type="EMBL" id="JBJKBG010000010">
    <property type="protein sequence ID" value="KAL3718160.1"/>
    <property type="molecule type" value="Genomic_DNA"/>
</dbReference>
<dbReference type="InterPro" id="IPR018247">
    <property type="entry name" value="EF_Hand_1_Ca_BS"/>
</dbReference>